<evidence type="ECO:0000313" key="1">
    <source>
        <dbReference type="EMBL" id="KAH3795365.1"/>
    </source>
</evidence>
<proteinExistence type="predicted"/>
<evidence type="ECO:0000313" key="2">
    <source>
        <dbReference type="Proteomes" id="UP000828390"/>
    </source>
</evidence>
<protein>
    <submittedName>
        <fullName evidence="1">Uncharacterized protein</fullName>
    </submittedName>
</protein>
<dbReference type="EMBL" id="JAIWYP010000007">
    <property type="protein sequence ID" value="KAH3795365.1"/>
    <property type="molecule type" value="Genomic_DNA"/>
</dbReference>
<keyword evidence="2" id="KW-1185">Reference proteome</keyword>
<name>A0A9D4J1Z8_DREPO</name>
<accession>A0A9D4J1Z8</accession>
<organism evidence="1 2">
    <name type="scientific">Dreissena polymorpha</name>
    <name type="common">Zebra mussel</name>
    <name type="synonym">Mytilus polymorpha</name>
    <dbReference type="NCBI Taxonomy" id="45954"/>
    <lineage>
        <taxon>Eukaryota</taxon>
        <taxon>Metazoa</taxon>
        <taxon>Spiralia</taxon>
        <taxon>Lophotrochozoa</taxon>
        <taxon>Mollusca</taxon>
        <taxon>Bivalvia</taxon>
        <taxon>Autobranchia</taxon>
        <taxon>Heteroconchia</taxon>
        <taxon>Euheterodonta</taxon>
        <taxon>Imparidentia</taxon>
        <taxon>Neoheterodontei</taxon>
        <taxon>Myida</taxon>
        <taxon>Dreissenoidea</taxon>
        <taxon>Dreissenidae</taxon>
        <taxon>Dreissena</taxon>
    </lineage>
</organism>
<reference evidence="1" key="1">
    <citation type="journal article" date="2019" name="bioRxiv">
        <title>The Genome of the Zebra Mussel, Dreissena polymorpha: A Resource for Invasive Species Research.</title>
        <authorList>
            <person name="McCartney M.A."/>
            <person name="Auch B."/>
            <person name="Kono T."/>
            <person name="Mallez S."/>
            <person name="Zhang Y."/>
            <person name="Obille A."/>
            <person name="Becker A."/>
            <person name="Abrahante J.E."/>
            <person name="Garbe J."/>
            <person name="Badalamenti J.P."/>
            <person name="Herman A."/>
            <person name="Mangelson H."/>
            <person name="Liachko I."/>
            <person name="Sullivan S."/>
            <person name="Sone E.D."/>
            <person name="Koren S."/>
            <person name="Silverstein K.A.T."/>
            <person name="Beckman K.B."/>
            <person name="Gohl D.M."/>
        </authorList>
    </citation>
    <scope>NUCLEOTIDE SEQUENCE</scope>
    <source>
        <strain evidence="1">Duluth1</strain>
        <tissue evidence="1">Whole animal</tissue>
    </source>
</reference>
<reference evidence="1" key="2">
    <citation type="submission" date="2020-11" db="EMBL/GenBank/DDBJ databases">
        <authorList>
            <person name="McCartney M.A."/>
            <person name="Auch B."/>
            <person name="Kono T."/>
            <person name="Mallez S."/>
            <person name="Becker A."/>
            <person name="Gohl D.M."/>
            <person name="Silverstein K.A.T."/>
            <person name="Koren S."/>
            <person name="Bechman K.B."/>
            <person name="Herman A."/>
            <person name="Abrahante J.E."/>
            <person name="Garbe J."/>
        </authorList>
    </citation>
    <scope>NUCLEOTIDE SEQUENCE</scope>
    <source>
        <strain evidence="1">Duluth1</strain>
        <tissue evidence="1">Whole animal</tissue>
    </source>
</reference>
<dbReference type="Proteomes" id="UP000828390">
    <property type="component" value="Unassembled WGS sequence"/>
</dbReference>
<dbReference type="AlphaFoldDB" id="A0A9D4J1Z8"/>
<comment type="caution">
    <text evidence="1">The sequence shown here is derived from an EMBL/GenBank/DDBJ whole genome shotgun (WGS) entry which is preliminary data.</text>
</comment>
<sequence length="123" mass="13923">MLQNYILTYSYILTNLNFKIRRLFTEDHFLKALSKGNSSTFLLSREILNNLSHLLTCNLFLRQVLMRFCLLNPRSQSTVLTGATNNLSAASATAGYTSFFLMARLAESLELPTFYSHCLQGTA</sequence>
<gene>
    <name evidence="1" type="ORF">DPMN_148915</name>
</gene>